<name>A0A2T2WKB7_SULTH</name>
<dbReference type="Gene3D" id="1.25.10.10">
    <property type="entry name" value="Leucine-rich Repeat Variant"/>
    <property type="match status" value="1"/>
</dbReference>
<dbReference type="InterPro" id="IPR014825">
    <property type="entry name" value="DNA_alkylation"/>
</dbReference>
<reference evidence="1 2" key="1">
    <citation type="journal article" date="2014" name="BMC Genomics">
        <title>Comparison of environmental and isolate Sulfobacillus genomes reveals diverse carbon, sulfur, nitrogen, and hydrogen metabolisms.</title>
        <authorList>
            <person name="Justice N.B."/>
            <person name="Norman A."/>
            <person name="Brown C.T."/>
            <person name="Singh A."/>
            <person name="Thomas B.C."/>
            <person name="Banfield J.F."/>
        </authorList>
    </citation>
    <scope>NUCLEOTIDE SEQUENCE [LARGE SCALE GENOMIC DNA]</scope>
    <source>
        <strain evidence="1">AMDSBA5</strain>
    </source>
</reference>
<organism evidence="1 2">
    <name type="scientific">Sulfobacillus thermosulfidooxidans</name>
    <dbReference type="NCBI Taxonomy" id="28034"/>
    <lineage>
        <taxon>Bacteria</taxon>
        <taxon>Bacillati</taxon>
        <taxon>Bacillota</taxon>
        <taxon>Clostridia</taxon>
        <taxon>Eubacteriales</taxon>
        <taxon>Clostridiales Family XVII. Incertae Sedis</taxon>
        <taxon>Sulfobacillus</taxon>
    </lineage>
</organism>
<gene>
    <name evidence="1" type="ORF">C7B47_16440</name>
</gene>
<dbReference type="EMBL" id="PXYX01000081">
    <property type="protein sequence ID" value="PSR22670.1"/>
    <property type="molecule type" value="Genomic_DNA"/>
</dbReference>
<evidence type="ECO:0008006" key="3">
    <source>
        <dbReference type="Google" id="ProtNLM"/>
    </source>
</evidence>
<dbReference type="Proteomes" id="UP000242705">
    <property type="component" value="Unassembled WGS sequence"/>
</dbReference>
<proteinExistence type="predicted"/>
<dbReference type="InterPro" id="IPR011989">
    <property type="entry name" value="ARM-like"/>
</dbReference>
<protein>
    <recommendedName>
        <fullName evidence="3">HEAT repeat domain-containing protein</fullName>
    </recommendedName>
</protein>
<dbReference type="InterPro" id="IPR016024">
    <property type="entry name" value="ARM-type_fold"/>
</dbReference>
<evidence type="ECO:0000313" key="1">
    <source>
        <dbReference type="EMBL" id="PSR22670.1"/>
    </source>
</evidence>
<dbReference type="SUPFAM" id="SSF48371">
    <property type="entry name" value="ARM repeat"/>
    <property type="match status" value="1"/>
</dbReference>
<dbReference type="AlphaFoldDB" id="A0A2T2WKB7"/>
<dbReference type="Pfam" id="PF08713">
    <property type="entry name" value="DNA_alkylation"/>
    <property type="match status" value="1"/>
</dbReference>
<accession>A0A2T2WKB7</accession>
<sequence>MGSPGDWEVTFLEGLDRRPIVETIATLSTMSSAHRPSPNAKVKGRAIALIAERIQDPQRLLDVCKELIDSTSPTGREIASHLLPVIFTAFSQEVSSMLKRLCDDDNWEVREWAAGGCGRILSQNFERFYPTLETWTRDESAKIRRAVAIAAKYTARARNPRWCAPILSLLDVLICDRDPYVRNNMGPFAIGDGTLRYYPEETLSKINEWAERPNIFARWNAAKSFSAAEGAKHPEAAVRILRALAADPSYVVRRAVSSTARQLQQRIPDFRL</sequence>
<comment type="caution">
    <text evidence="1">The sequence shown here is derived from an EMBL/GenBank/DDBJ whole genome shotgun (WGS) entry which is preliminary data.</text>
</comment>
<evidence type="ECO:0000313" key="2">
    <source>
        <dbReference type="Proteomes" id="UP000242705"/>
    </source>
</evidence>